<dbReference type="AlphaFoldDB" id="A0A392PM97"/>
<keyword evidence="2" id="KW-1185">Reference proteome</keyword>
<sequence length="177" mass="20003">MWLLDPSLPQTQDTFWRWIWCLKPPVNIQFFIWPVFKAATPCFKKKKAATPTRAVLKGWAWRFQIFASFVRLGLRVFFTVYSSVTARKQLRIFGRSNGVVVDGSIFMDSGLAGFGRLVRDQTGQLQGFYGSLRNFAADYLAKMGVNCGMRLLVMQEIPPDLSSILLADSLGVSSPRP</sequence>
<organism evidence="1 2">
    <name type="scientific">Trifolium medium</name>
    <dbReference type="NCBI Taxonomy" id="97028"/>
    <lineage>
        <taxon>Eukaryota</taxon>
        <taxon>Viridiplantae</taxon>
        <taxon>Streptophyta</taxon>
        <taxon>Embryophyta</taxon>
        <taxon>Tracheophyta</taxon>
        <taxon>Spermatophyta</taxon>
        <taxon>Magnoliopsida</taxon>
        <taxon>eudicotyledons</taxon>
        <taxon>Gunneridae</taxon>
        <taxon>Pentapetalae</taxon>
        <taxon>rosids</taxon>
        <taxon>fabids</taxon>
        <taxon>Fabales</taxon>
        <taxon>Fabaceae</taxon>
        <taxon>Papilionoideae</taxon>
        <taxon>50 kb inversion clade</taxon>
        <taxon>NPAAA clade</taxon>
        <taxon>Hologalegina</taxon>
        <taxon>IRL clade</taxon>
        <taxon>Trifolieae</taxon>
        <taxon>Trifolium</taxon>
    </lineage>
</organism>
<accession>A0A392PM97</accession>
<reference evidence="1 2" key="1">
    <citation type="journal article" date="2018" name="Front. Plant Sci.">
        <title>Red Clover (Trifolium pratense) and Zigzag Clover (T. medium) - A Picture of Genomic Similarities and Differences.</title>
        <authorList>
            <person name="Dluhosova J."/>
            <person name="Istvanek J."/>
            <person name="Nedelnik J."/>
            <person name="Repkova J."/>
        </authorList>
    </citation>
    <scope>NUCLEOTIDE SEQUENCE [LARGE SCALE GENOMIC DNA]</scope>
    <source>
        <strain evidence="2">cv. 10/8</strain>
        <tissue evidence="1">Leaf</tissue>
    </source>
</reference>
<name>A0A392PM97_9FABA</name>
<evidence type="ECO:0000313" key="2">
    <source>
        <dbReference type="Proteomes" id="UP000265520"/>
    </source>
</evidence>
<protein>
    <submittedName>
        <fullName evidence="1">Uncharacterized protein</fullName>
    </submittedName>
</protein>
<comment type="caution">
    <text evidence="1">The sequence shown here is derived from an EMBL/GenBank/DDBJ whole genome shotgun (WGS) entry which is preliminary data.</text>
</comment>
<dbReference type="Proteomes" id="UP000265520">
    <property type="component" value="Unassembled WGS sequence"/>
</dbReference>
<proteinExistence type="predicted"/>
<evidence type="ECO:0000313" key="1">
    <source>
        <dbReference type="EMBL" id="MCI12902.1"/>
    </source>
</evidence>
<dbReference type="EMBL" id="LXQA010086060">
    <property type="protein sequence ID" value="MCI12902.1"/>
    <property type="molecule type" value="Genomic_DNA"/>
</dbReference>